<gene>
    <name evidence="1" type="ORF">LEP1GSC056_1649</name>
</gene>
<sequence length="41" mass="4788">MSLPLYKRQFWDGLLVVSLFPNFKTVGTLTRFNSQKVILKT</sequence>
<organism evidence="1 2">
    <name type="scientific">Leptospira borgpetersenii str. Brem 328</name>
    <dbReference type="NCBI Taxonomy" id="1049780"/>
    <lineage>
        <taxon>Bacteria</taxon>
        <taxon>Pseudomonadati</taxon>
        <taxon>Spirochaetota</taxon>
        <taxon>Spirochaetia</taxon>
        <taxon>Leptospirales</taxon>
        <taxon>Leptospiraceae</taxon>
        <taxon>Leptospira</taxon>
    </lineage>
</organism>
<dbReference type="Proteomes" id="UP000012166">
    <property type="component" value="Unassembled WGS sequence"/>
</dbReference>
<protein>
    <submittedName>
        <fullName evidence="1">Uncharacterized protein</fullName>
    </submittedName>
</protein>
<proteinExistence type="predicted"/>
<comment type="caution">
    <text evidence="1">The sequence shown here is derived from an EMBL/GenBank/DDBJ whole genome shotgun (WGS) entry which is preliminary data.</text>
</comment>
<evidence type="ECO:0000313" key="2">
    <source>
        <dbReference type="Proteomes" id="UP000012166"/>
    </source>
</evidence>
<dbReference type="AlphaFoldDB" id="A0ABC9SKL0"/>
<accession>A0ABC9SKL0</accession>
<evidence type="ECO:0000313" key="1">
    <source>
        <dbReference type="EMBL" id="EMN18242.1"/>
    </source>
</evidence>
<reference evidence="1 2" key="1">
    <citation type="submission" date="2013-01" db="EMBL/GenBank/DDBJ databases">
        <authorList>
            <person name="Harkins D.M."/>
            <person name="Durkin A.S."/>
            <person name="Brinkac L.M."/>
            <person name="Haft D.H."/>
            <person name="Selengut J.D."/>
            <person name="Sanka R."/>
            <person name="DePew J."/>
            <person name="Purushe J."/>
            <person name="Hartskeerl R.A."/>
            <person name="Ahmed A."/>
            <person name="van der Linden H."/>
            <person name="Goris M.G.A."/>
            <person name="Vinetz J.M."/>
            <person name="Sutton G.G."/>
            <person name="Nierman W.C."/>
            <person name="Fouts D.E."/>
        </authorList>
    </citation>
    <scope>NUCLEOTIDE SEQUENCE [LARGE SCALE GENOMIC DNA]</scope>
    <source>
        <strain evidence="1 2">Brem 328</strain>
    </source>
</reference>
<dbReference type="EMBL" id="AHMS02000020">
    <property type="protein sequence ID" value="EMN18242.1"/>
    <property type="molecule type" value="Genomic_DNA"/>
</dbReference>
<name>A0ABC9SKL0_LEPBO</name>